<name>A0A9J6GLF1_HAELO</name>
<evidence type="ECO:0000259" key="3">
    <source>
        <dbReference type="Pfam" id="PF00685"/>
    </source>
</evidence>
<dbReference type="VEuPathDB" id="VectorBase:HLOH_059928"/>
<comment type="caution">
    <text evidence="4">The sequence shown here is derived from an EMBL/GenBank/DDBJ whole genome shotgun (WGS) entry which is preliminary data.</text>
</comment>
<dbReference type="GO" id="GO:0008146">
    <property type="term" value="F:sulfotransferase activity"/>
    <property type="evidence" value="ECO:0007669"/>
    <property type="project" value="InterPro"/>
</dbReference>
<organism evidence="4 5">
    <name type="scientific">Haemaphysalis longicornis</name>
    <name type="common">Bush tick</name>
    <dbReference type="NCBI Taxonomy" id="44386"/>
    <lineage>
        <taxon>Eukaryota</taxon>
        <taxon>Metazoa</taxon>
        <taxon>Ecdysozoa</taxon>
        <taxon>Arthropoda</taxon>
        <taxon>Chelicerata</taxon>
        <taxon>Arachnida</taxon>
        <taxon>Acari</taxon>
        <taxon>Parasitiformes</taxon>
        <taxon>Ixodida</taxon>
        <taxon>Ixodoidea</taxon>
        <taxon>Ixodidae</taxon>
        <taxon>Haemaphysalinae</taxon>
        <taxon>Haemaphysalis</taxon>
    </lineage>
</organism>
<dbReference type="OMA" id="WISASTC"/>
<dbReference type="Proteomes" id="UP000821853">
    <property type="component" value="Chromosome 5"/>
</dbReference>
<dbReference type="Pfam" id="PF00685">
    <property type="entry name" value="Sulfotransfer_1"/>
    <property type="match status" value="1"/>
</dbReference>
<dbReference type="AlphaFoldDB" id="A0A9J6GLF1"/>
<dbReference type="OrthoDB" id="6486638at2759"/>
<proteinExistence type="inferred from homology"/>
<dbReference type="Gene3D" id="3.40.50.300">
    <property type="entry name" value="P-loop containing nucleotide triphosphate hydrolases"/>
    <property type="match status" value="1"/>
</dbReference>
<gene>
    <name evidence="4" type="ORF">HPB48_020510</name>
</gene>
<dbReference type="PANTHER" id="PTHR11783">
    <property type="entry name" value="SULFOTRANSFERASE SULT"/>
    <property type="match status" value="1"/>
</dbReference>
<comment type="similarity">
    <text evidence="1">Belongs to the sulfotransferase 1 family.</text>
</comment>
<evidence type="ECO:0000313" key="5">
    <source>
        <dbReference type="Proteomes" id="UP000821853"/>
    </source>
</evidence>
<dbReference type="InterPro" id="IPR027417">
    <property type="entry name" value="P-loop_NTPase"/>
</dbReference>
<protein>
    <recommendedName>
        <fullName evidence="3">Sulfotransferase domain-containing protein</fullName>
    </recommendedName>
</protein>
<accession>A0A9J6GLF1</accession>
<dbReference type="SUPFAM" id="SSF52540">
    <property type="entry name" value="P-loop containing nucleoside triphosphate hydrolases"/>
    <property type="match status" value="1"/>
</dbReference>
<sequence>MYVSSILYIFSCILFQAHIPITLPPMTHLKTVQGIRIPSFFPDDAVLSALAYKPRPGDIFITSYPKSGTTWVQNIVYGILHDGKPLNDVDQLLTESPFLELFGAEAATSDPQPPTIKTHLPFDEERFSPHAKYIYVVRNPYDVCVSGYHQAIVQTMNVRGRADLETYLRHFMEGTASFGRYFEDSLLPWYERRNDSNVLFLTYENLHANIKVQVTRIAYFLGEEHGHRISNDPAFLQRVIDMTTKESMRSIFRGVVRASVEFAVSYRTRRGMVVPDELQNALSFFRSKPLRYEFIREGAVKSYKNILSDKQKKMLKEWISVKTAGSDVMKIWNTTGLP</sequence>
<keyword evidence="2" id="KW-0808">Transferase</keyword>
<evidence type="ECO:0000256" key="2">
    <source>
        <dbReference type="ARBA" id="ARBA00022679"/>
    </source>
</evidence>
<keyword evidence="5" id="KW-1185">Reference proteome</keyword>
<reference evidence="4 5" key="1">
    <citation type="journal article" date="2020" name="Cell">
        <title>Large-Scale Comparative Analyses of Tick Genomes Elucidate Their Genetic Diversity and Vector Capacities.</title>
        <authorList>
            <consortium name="Tick Genome and Microbiome Consortium (TIGMIC)"/>
            <person name="Jia N."/>
            <person name="Wang J."/>
            <person name="Shi W."/>
            <person name="Du L."/>
            <person name="Sun Y."/>
            <person name="Zhan W."/>
            <person name="Jiang J.F."/>
            <person name="Wang Q."/>
            <person name="Zhang B."/>
            <person name="Ji P."/>
            <person name="Bell-Sakyi L."/>
            <person name="Cui X.M."/>
            <person name="Yuan T.T."/>
            <person name="Jiang B.G."/>
            <person name="Yang W.F."/>
            <person name="Lam T.T."/>
            <person name="Chang Q.C."/>
            <person name="Ding S.J."/>
            <person name="Wang X.J."/>
            <person name="Zhu J.G."/>
            <person name="Ruan X.D."/>
            <person name="Zhao L."/>
            <person name="Wei J.T."/>
            <person name="Ye R.Z."/>
            <person name="Que T.C."/>
            <person name="Du C.H."/>
            <person name="Zhou Y.H."/>
            <person name="Cheng J.X."/>
            <person name="Dai P.F."/>
            <person name="Guo W.B."/>
            <person name="Han X.H."/>
            <person name="Huang E.J."/>
            <person name="Li L.F."/>
            <person name="Wei W."/>
            <person name="Gao Y.C."/>
            <person name="Liu J.Z."/>
            <person name="Shao H.Z."/>
            <person name="Wang X."/>
            <person name="Wang C.C."/>
            <person name="Yang T.C."/>
            <person name="Huo Q.B."/>
            <person name="Li W."/>
            <person name="Chen H.Y."/>
            <person name="Chen S.E."/>
            <person name="Zhou L.G."/>
            <person name="Ni X.B."/>
            <person name="Tian J.H."/>
            <person name="Sheng Y."/>
            <person name="Liu T."/>
            <person name="Pan Y.S."/>
            <person name="Xia L.Y."/>
            <person name="Li J."/>
            <person name="Zhao F."/>
            <person name="Cao W.C."/>
        </authorList>
    </citation>
    <scope>NUCLEOTIDE SEQUENCE [LARGE SCALE GENOMIC DNA]</scope>
    <source>
        <strain evidence="4">HaeL-2018</strain>
    </source>
</reference>
<feature type="domain" description="Sulfotransferase" evidence="3">
    <location>
        <begin position="57"/>
        <end position="250"/>
    </location>
</feature>
<evidence type="ECO:0000256" key="1">
    <source>
        <dbReference type="ARBA" id="ARBA00005771"/>
    </source>
</evidence>
<dbReference type="InterPro" id="IPR000863">
    <property type="entry name" value="Sulfotransferase_dom"/>
</dbReference>
<evidence type="ECO:0000313" key="4">
    <source>
        <dbReference type="EMBL" id="KAH9375280.1"/>
    </source>
</evidence>
<dbReference type="EMBL" id="JABSTR010000007">
    <property type="protein sequence ID" value="KAH9375280.1"/>
    <property type="molecule type" value="Genomic_DNA"/>
</dbReference>